<dbReference type="SUPFAM" id="SSF51679">
    <property type="entry name" value="Bacterial luciferase-like"/>
    <property type="match status" value="1"/>
</dbReference>
<keyword evidence="5" id="KW-1185">Reference proteome</keyword>
<dbReference type="InterPro" id="IPR024011">
    <property type="entry name" value="Biosynth_lucif-like_mOase_dom"/>
</dbReference>
<dbReference type="NCBIfam" id="TIGR04020">
    <property type="entry name" value="seco_metab_LLM"/>
    <property type="match status" value="1"/>
</dbReference>
<dbReference type="Proteomes" id="UP000195437">
    <property type="component" value="Chromosome"/>
</dbReference>
<dbReference type="OrthoDB" id="9776438at2"/>
<evidence type="ECO:0000313" key="4">
    <source>
        <dbReference type="EMBL" id="ARU63623.1"/>
    </source>
</evidence>
<dbReference type="GO" id="GO:0004497">
    <property type="term" value="F:monooxygenase activity"/>
    <property type="evidence" value="ECO:0007669"/>
    <property type="project" value="UniProtKB-KW"/>
</dbReference>
<evidence type="ECO:0000256" key="1">
    <source>
        <dbReference type="ARBA" id="ARBA00023002"/>
    </source>
</evidence>
<keyword evidence="1" id="KW-0560">Oxidoreductase</keyword>
<feature type="domain" description="Luciferase-like" evidence="3">
    <location>
        <begin position="70"/>
        <end position="384"/>
    </location>
</feature>
<proteinExistence type="predicted"/>
<evidence type="ECO:0000259" key="3">
    <source>
        <dbReference type="Pfam" id="PF00296"/>
    </source>
</evidence>
<dbReference type="KEGG" id="tum:CBW65_23355"/>
<dbReference type="AlphaFoldDB" id="A0A1Y0IW64"/>
<dbReference type="InterPro" id="IPR050766">
    <property type="entry name" value="Bact_Lucif_Oxidored"/>
</dbReference>
<sequence length="415" mass="46165">MSSLNDRLKNLTPEQRAVLEKRMKAKGLNTAVVTASQEPTAMPESMLAAMGGGQTAVSKKQRPRLTDKGMDFSIFFFSGDGSTEEPDKYRMLLDSVKYADQHGFSAVWTPERHFEDFGGLYPNPSVLSAALAMITENIQIRAGSVALPLHHPIRFVEEWAVVDNLSGGRTAVSFASGWHPSDFLIAPVPTRDYYNQRKEIMIDNINIIKQLWAGETVMMTGIDGQEQPVKVLPRPLQNELEVWVATNGSPETYIKAAETGSHILTGLTNQTLDEFEEKIKLYRETLAQHGYDPEAGKVTVMVHTCVGETNDEIKNKVRGPLKDYLKTFIKQQKNVMGNYEDFSEADQDAIVSYAFDKYFTESSLFGTVDKCSGLIEDLIDIGVTEVACLVDFGISVDDVMSSMNYLGKLKAKYTL</sequence>
<dbReference type="PANTHER" id="PTHR30137">
    <property type="entry name" value="LUCIFERASE-LIKE MONOOXYGENASE"/>
    <property type="match status" value="1"/>
</dbReference>
<dbReference type="RefSeq" id="WP_087458958.1">
    <property type="nucleotide sequence ID" value="NZ_CP021434.1"/>
</dbReference>
<dbReference type="InterPro" id="IPR036661">
    <property type="entry name" value="Luciferase-like_sf"/>
</dbReference>
<dbReference type="SMR" id="A0A1Y0IW64"/>
<dbReference type="GO" id="GO:0016705">
    <property type="term" value="F:oxidoreductase activity, acting on paired donors, with incorporation or reduction of molecular oxygen"/>
    <property type="evidence" value="ECO:0007669"/>
    <property type="project" value="InterPro"/>
</dbReference>
<dbReference type="InterPro" id="IPR011251">
    <property type="entry name" value="Luciferase-like_dom"/>
</dbReference>
<accession>A0A1Y0IW64</accession>
<dbReference type="PANTHER" id="PTHR30137:SF8">
    <property type="entry name" value="BLR5498 PROTEIN"/>
    <property type="match status" value="1"/>
</dbReference>
<dbReference type="Pfam" id="PF00296">
    <property type="entry name" value="Bac_luciferase"/>
    <property type="match status" value="1"/>
</dbReference>
<reference evidence="5" key="1">
    <citation type="submission" date="2017-05" db="EMBL/GenBank/DDBJ databases">
        <authorList>
            <person name="Sung H."/>
        </authorList>
    </citation>
    <scope>NUCLEOTIDE SEQUENCE [LARGE SCALE GENOMIC DNA]</scope>
    <source>
        <strain evidence="5">AR23208</strain>
    </source>
</reference>
<name>A0A1Y0IW64_9BACL</name>
<dbReference type="EMBL" id="CP021434">
    <property type="protein sequence ID" value="ARU63623.1"/>
    <property type="molecule type" value="Genomic_DNA"/>
</dbReference>
<evidence type="ECO:0000313" key="5">
    <source>
        <dbReference type="Proteomes" id="UP000195437"/>
    </source>
</evidence>
<dbReference type="Gene3D" id="3.20.20.30">
    <property type="entry name" value="Luciferase-like domain"/>
    <property type="match status" value="1"/>
</dbReference>
<evidence type="ECO:0000256" key="2">
    <source>
        <dbReference type="ARBA" id="ARBA00023033"/>
    </source>
</evidence>
<protein>
    <submittedName>
        <fullName evidence="4">LLM class flavin-dependent oxidoreductase</fullName>
    </submittedName>
</protein>
<gene>
    <name evidence="4" type="ORF">CBW65_23355</name>
</gene>
<keyword evidence="2" id="KW-0503">Monooxygenase</keyword>
<organism evidence="4 5">
    <name type="scientific">Tumebacillus avium</name>
    <dbReference type="NCBI Taxonomy" id="1903704"/>
    <lineage>
        <taxon>Bacteria</taxon>
        <taxon>Bacillati</taxon>
        <taxon>Bacillota</taxon>
        <taxon>Bacilli</taxon>
        <taxon>Bacillales</taxon>
        <taxon>Alicyclobacillaceae</taxon>
        <taxon>Tumebacillus</taxon>
    </lineage>
</organism>
<dbReference type="GO" id="GO:0005829">
    <property type="term" value="C:cytosol"/>
    <property type="evidence" value="ECO:0007669"/>
    <property type="project" value="TreeGrafter"/>
</dbReference>